<keyword evidence="1" id="KW-0813">Transport</keyword>
<sequence length="215" mass="23700">MAAKDLVENAISGNTITVFSKTWCPYCRRAKALLSQQFPDIQTQILELDTLDEGSDIQDYLQQKTGQRSVPNIFINPLSALFCNLSQDGDELVVPAAATRRGMRAILDDHIPQTDRDQSTISSDQLVIFSKTFCPFSKRVKAMFAESYPSIQPKVIEIDEVENGAAIQDYLGEKTGQKTVPNVFISFTPDGNHIGGCDDTLELHSSGKLGRLLDG</sequence>
<dbReference type="Proteomes" id="UP001212997">
    <property type="component" value="Unassembled WGS sequence"/>
</dbReference>
<accession>A0AAD5YEB6</accession>
<dbReference type="PANTHER" id="PTHR45694">
    <property type="entry name" value="GLUTAREDOXIN 2"/>
    <property type="match status" value="1"/>
</dbReference>
<dbReference type="PROSITE" id="PS51354">
    <property type="entry name" value="GLUTAREDOXIN_2"/>
    <property type="match status" value="2"/>
</dbReference>
<name>A0AAD5YEB6_9APHY</name>
<gene>
    <name evidence="6" type="ORF">NLI96_g4952</name>
</gene>
<dbReference type="InterPro" id="IPR011767">
    <property type="entry name" value="GLR_AS"/>
</dbReference>
<dbReference type="EMBL" id="JANAWD010000153">
    <property type="protein sequence ID" value="KAJ3485433.1"/>
    <property type="molecule type" value="Genomic_DNA"/>
</dbReference>
<dbReference type="GO" id="GO:0015038">
    <property type="term" value="F:glutathione disulfide oxidoreductase activity"/>
    <property type="evidence" value="ECO:0007669"/>
    <property type="project" value="TreeGrafter"/>
</dbReference>
<dbReference type="NCBIfam" id="TIGR02180">
    <property type="entry name" value="GRX_euk"/>
    <property type="match status" value="1"/>
</dbReference>
<feature type="domain" description="Glutaredoxin" evidence="5">
    <location>
        <begin position="16"/>
        <end position="76"/>
    </location>
</feature>
<dbReference type="SUPFAM" id="SSF52833">
    <property type="entry name" value="Thioredoxin-like"/>
    <property type="match status" value="2"/>
</dbReference>
<keyword evidence="3" id="KW-1015">Disulfide bond</keyword>
<evidence type="ECO:0000256" key="4">
    <source>
        <dbReference type="ARBA" id="ARBA00023284"/>
    </source>
</evidence>
<protein>
    <recommendedName>
        <fullName evidence="5">Glutaredoxin domain-containing protein</fullName>
    </recommendedName>
</protein>
<dbReference type="GO" id="GO:0034599">
    <property type="term" value="P:cellular response to oxidative stress"/>
    <property type="evidence" value="ECO:0007669"/>
    <property type="project" value="TreeGrafter"/>
</dbReference>
<dbReference type="Gene3D" id="3.40.30.10">
    <property type="entry name" value="Glutaredoxin"/>
    <property type="match status" value="2"/>
</dbReference>
<dbReference type="InterPro" id="IPR014025">
    <property type="entry name" value="Glutaredoxin_subgr"/>
</dbReference>
<proteinExistence type="predicted"/>
<dbReference type="InterPro" id="IPR002109">
    <property type="entry name" value="Glutaredoxin"/>
</dbReference>
<dbReference type="InterPro" id="IPR036249">
    <property type="entry name" value="Thioredoxin-like_sf"/>
</dbReference>
<evidence type="ECO:0000313" key="7">
    <source>
        <dbReference type="Proteomes" id="UP001212997"/>
    </source>
</evidence>
<dbReference type="InterPro" id="IPR011899">
    <property type="entry name" value="Glutaredoxin_euk/vir"/>
</dbReference>
<feature type="domain" description="Glutaredoxin" evidence="5">
    <location>
        <begin position="127"/>
        <end position="185"/>
    </location>
</feature>
<keyword evidence="4" id="KW-0676">Redox-active center</keyword>
<keyword evidence="7" id="KW-1185">Reference proteome</keyword>
<evidence type="ECO:0000256" key="2">
    <source>
        <dbReference type="ARBA" id="ARBA00022982"/>
    </source>
</evidence>
<keyword evidence="2" id="KW-0249">Electron transport</keyword>
<organism evidence="6 7">
    <name type="scientific">Meripilus lineatus</name>
    <dbReference type="NCBI Taxonomy" id="2056292"/>
    <lineage>
        <taxon>Eukaryota</taxon>
        <taxon>Fungi</taxon>
        <taxon>Dikarya</taxon>
        <taxon>Basidiomycota</taxon>
        <taxon>Agaricomycotina</taxon>
        <taxon>Agaricomycetes</taxon>
        <taxon>Polyporales</taxon>
        <taxon>Meripilaceae</taxon>
        <taxon>Meripilus</taxon>
    </lineage>
</organism>
<evidence type="ECO:0000313" key="6">
    <source>
        <dbReference type="EMBL" id="KAJ3485433.1"/>
    </source>
</evidence>
<dbReference type="PROSITE" id="PS00195">
    <property type="entry name" value="GLUTAREDOXIN_1"/>
    <property type="match status" value="1"/>
</dbReference>
<dbReference type="CDD" id="cd03419">
    <property type="entry name" value="GRX_GRXh_1_2_like"/>
    <property type="match status" value="2"/>
</dbReference>
<evidence type="ECO:0000256" key="1">
    <source>
        <dbReference type="ARBA" id="ARBA00022448"/>
    </source>
</evidence>
<comment type="caution">
    <text evidence="6">The sequence shown here is derived from an EMBL/GenBank/DDBJ whole genome shotgun (WGS) entry which is preliminary data.</text>
</comment>
<dbReference type="PRINTS" id="PR00160">
    <property type="entry name" value="GLUTAREDOXIN"/>
</dbReference>
<dbReference type="Pfam" id="PF00462">
    <property type="entry name" value="Glutaredoxin"/>
    <property type="match status" value="2"/>
</dbReference>
<dbReference type="GO" id="GO:0005737">
    <property type="term" value="C:cytoplasm"/>
    <property type="evidence" value="ECO:0007669"/>
    <property type="project" value="TreeGrafter"/>
</dbReference>
<dbReference type="PANTHER" id="PTHR45694:SF18">
    <property type="entry name" value="GLUTAREDOXIN-1-RELATED"/>
    <property type="match status" value="1"/>
</dbReference>
<evidence type="ECO:0000259" key="5">
    <source>
        <dbReference type="Pfam" id="PF00462"/>
    </source>
</evidence>
<evidence type="ECO:0000256" key="3">
    <source>
        <dbReference type="ARBA" id="ARBA00023157"/>
    </source>
</evidence>
<reference evidence="6" key="1">
    <citation type="submission" date="2022-07" db="EMBL/GenBank/DDBJ databases">
        <title>Genome Sequence of Physisporinus lineatus.</title>
        <authorList>
            <person name="Buettner E."/>
        </authorList>
    </citation>
    <scope>NUCLEOTIDE SEQUENCE</scope>
    <source>
        <strain evidence="6">VT162</strain>
    </source>
</reference>
<dbReference type="AlphaFoldDB" id="A0AAD5YEB6"/>